<dbReference type="EMBL" id="MU266867">
    <property type="protein sequence ID" value="KAH7918046.1"/>
    <property type="molecule type" value="Genomic_DNA"/>
</dbReference>
<reference evidence="1" key="1">
    <citation type="journal article" date="2021" name="New Phytol.">
        <title>Evolutionary innovations through gain and loss of genes in the ectomycorrhizal Boletales.</title>
        <authorList>
            <person name="Wu G."/>
            <person name="Miyauchi S."/>
            <person name="Morin E."/>
            <person name="Kuo A."/>
            <person name="Drula E."/>
            <person name="Varga T."/>
            <person name="Kohler A."/>
            <person name="Feng B."/>
            <person name="Cao Y."/>
            <person name="Lipzen A."/>
            <person name="Daum C."/>
            <person name="Hundley H."/>
            <person name="Pangilinan J."/>
            <person name="Johnson J."/>
            <person name="Barry K."/>
            <person name="LaButti K."/>
            <person name="Ng V."/>
            <person name="Ahrendt S."/>
            <person name="Min B."/>
            <person name="Choi I.G."/>
            <person name="Park H."/>
            <person name="Plett J.M."/>
            <person name="Magnuson J."/>
            <person name="Spatafora J.W."/>
            <person name="Nagy L.G."/>
            <person name="Henrissat B."/>
            <person name="Grigoriev I.V."/>
            <person name="Yang Z.L."/>
            <person name="Xu J."/>
            <person name="Martin F.M."/>
        </authorList>
    </citation>
    <scope>NUCLEOTIDE SEQUENCE</scope>
    <source>
        <strain evidence="1">KUC20120723A-06</strain>
    </source>
</reference>
<evidence type="ECO:0000313" key="1">
    <source>
        <dbReference type="EMBL" id="KAH7918046.1"/>
    </source>
</evidence>
<protein>
    <submittedName>
        <fullName evidence="1">Uncharacterized protein</fullName>
    </submittedName>
</protein>
<organism evidence="1 2">
    <name type="scientific">Leucogyrophana mollusca</name>
    <dbReference type="NCBI Taxonomy" id="85980"/>
    <lineage>
        <taxon>Eukaryota</taxon>
        <taxon>Fungi</taxon>
        <taxon>Dikarya</taxon>
        <taxon>Basidiomycota</taxon>
        <taxon>Agaricomycotina</taxon>
        <taxon>Agaricomycetes</taxon>
        <taxon>Agaricomycetidae</taxon>
        <taxon>Boletales</taxon>
        <taxon>Boletales incertae sedis</taxon>
        <taxon>Leucogyrophana</taxon>
    </lineage>
</organism>
<name>A0ACB8AYH5_9AGAM</name>
<gene>
    <name evidence="1" type="ORF">BV22DRAFT_1025252</name>
</gene>
<accession>A0ACB8AYH5</accession>
<feature type="non-terminal residue" evidence="1">
    <location>
        <position position="195"/>
    </location>
</feature>
<dbReference type="Proteomes" id="UP000790709">
    <property type="component" value="Unassembled WGS sequence"/>
</dbReference>
<sequence length="195" mass="21659">MTNLKEVPTLDRGKRNWQAWSTSMANLLDASHLGGYLSGLIPRPDATIEPRAALNWDMNNVAVVGAMKLRATIEEQKVLAGVINARKAWVTLRDRHVKVGPIAQILMIQEAFDTVYTKAERFADTSARLEDLVQRIYVIGIPTEDVFLSITMLHALSGDLSNVRDHVANLLTASTAAHPFTSSDIRLRLDTEQQI</sequence>
<keyword evidence="2" id="KW-1185">Reference proteome</keyword>
<evidence type="ECO:0000313" key="2">
    <source>
        <dbReference type="Proteomes" id="UP000790709"/>
    </source>
</evidence>
<proteinExistence type="predicted"/>
<comment type="caution">
    <text evidence="1">The sequence shown here is derived from an EMBL/GenBank/DDBJ whole genome shotgun (WGS) entry which is preliminary data.</text>
</comment>